<dbReference type="InterPro" id="IPR019826">
    <property type="entry name" value="Carboxylesterase_B_AS"/>
</dbReference>
<feature type="domain" description="Carboxylesterase type B" evidence="5">
    <location>
        <begin position="6"/>
        <end position="479"/>
    </location>
</feature>
<dbReference type="AlphaFoldDB" id="A0A9X2J3G2"/>
<dbReference type="Gene3D" id="3.40.50.1820">
    <property type="entry name" value="alpha/beta hydrolase"/>
    <property type="match status" value="1"/>
</dbReference>
<evidence type="ECO:0000313" key="6">
    <source>
        <dbReference type="EMBL" id="MCM6779066.1"/>
    </source>
</evidence>
<protein>
    <recommendedName>
        <fullName evidence="3">Carboxylic ester hydrolase</fullName>
        <ecNumber evidence="3">3.1.1.-</ecNumber>
    </recommendedName>
</protein>
<evidence type="ECO:0000256" key="1">
    <source>
        <dbReference type="ARBA" id="ARBA00005964"/>
    </source>
</evidence>
<reference evidence="6" key="1">
    <citation type="submission" date="2022-06" db="EMBL/GenBank/DDBJ databases">
        <title>Novel species in genus nocardia.</title>
        <authorList>
            <person name="Li F."/>
        </authorList>
    </citation>
    <scope>NUCLEOTIDE SEQUENCE</scope>
    <source>
        <strain evidence="6">CDC141</strain>
    </source>
</reference>
<evidence type="ECO:0000256" key="2">
    <source>
        <dbReference type="ARBA" id="ARBA00022801"/>
    </source>
</evidence>
<dbReference type="GO" id="GO:0052689">
    <property type="term" value="F:carboxylic ester hydrolase activity"/>
    <property type="evidence" value="ECO:0007669"/>
    <property type="project" value="TreeGrafter"/>
</dbReference>
<organism evidence="6 7">
    <name type="scientific">Nocardia pulmonis</name>
    <dbReference type="NCBI Taxonomy" id="2951408"/>
    <lineage>
        <taxon>Bacteria</taxon>
        <taxon>Bacillati</taxon>
        <taxon>Actinomycetota</taxon>
        <taxon>Actinomycetes</taxon>
        <taxon>Mycobacteriales</taxon>
        <taxon>Nocardiaceae</taxon>
        <taxon>Nocardia</taxon>
    </lineage>
</organism>
<dbReference type="EC" id="3.1.1.-" evidence="3"/>
<dbReference type="RefSeq" id="WP_251918943.1">
    <property type="nucleotide sequence ID" value="NZ_JAMRXG010000036.1"/>
</dbReference>
<dbReference type="InterPro" id="IPR050654">
    <property type="entry name" value="AChE-related_enzymes"/>
</dbReference>
<dbReference type="Pfam" id="PF00135">
    <property type="entry name" value="COesterase"/>
    <property type="match status" value="1"/>
</dbReference>
<dbReference type="EMBL" id="JAMRXG010000036">
    <property type="protein sequence ID" value="MCM6779066.1"/>
    <property type="molecule type" value="Genomic_DNA"/>
</dbReference>
<accession>A0A9X2J3G2</accession>
<comment type="similarity">
    <text evidence="1 3">Belongs to the type-B carboxylesterase/lipase family.</text>
</comment>
<keyword evidence="7" id="KW-1185">Reference proteome</keyword>
<dbReference type="SUPFAM" id="SSF53474">
    <property type="entry name" value="alpha/beta-Hydrolases"/>
    <property type="match status" value="1"/>
</dbReference>
<proteinExistence type="inferred from homology"/>
<evidence type="ECO:0000313" key="7">
    <source>
        <dbReference type="Proteomes" id="UP001139157"/>
    </source>
</evidence>
<evidence type="ECO:0000259" key="5">
    <source>
        <dbReference type="Pfam" id="PF00135"/>
    </source>
</evidence>
<keyword evidence="2 3" id="KW-0378">Hydrolase</keyword>
<feature type="region of interest" description="Disordered" evidence="4">
    <location>
        <begin position="463"/>
        <end position="485"/>
    </location>
</feature>
<dbReference type="Proteomes" id="UP001139157">
    <property type="component" value="Unassembled WGS sequence"/>
</dbReference>
<feature type="compositionally biased region" description="Basic and acidic residues" evidence="4">
    <location>
        <begin position="463"/>
        <end position="479"/>
    </location>
</feature>
<dbReference type="PANTHER" id="PTHR43918">
    <property type="entry name" value="ACETYLCHOLINESTERASE"/>
    <property type="match status" value="1"/>
</dbReference>
<dbReference type="PANTHER" id="PTHR43918:SF4">
    <property type="entry name" value="CARBOXYLIC ESTER HYDROLASE"/>
    <property type="match status" value="1"/>
</dbReference>
<sequence length="485" mass="52321">MTEPSQPTVRVSDGALAGRRAGNVLSFLGIPYAAPPFGVRRFLPPQPPLRWDGVRDATCFGPSAPQPGTLPFVGEALPRPAAWGTDCLTLNVLTPELGRAGLPVLVYLHGGGYVVGSGSDRRADGTAFACDGVVFVSLNYRLGVDGFLPLPGVPANLGLRDQLAALRWVRDNIAAFGGDPDNITVFGNSAGAGSLAAYAAAPEAAGLFRRMILQSAPIRLLSDAERAVELTARITAELGGDPLDLPLEEMLRRHRALNEGFRDPTRWGPLSYLLTPYMPVIDGELVPDAGLSGRVPASIDLLVGSNRDEARLFLLPNDVLAAATAEDVRTAQAAYRVAPQRVSAATRRYAECEPGELLSETITDHLFRGPAVDLAQAHAVAGGATFTYEFAWRPSALIGATHTLELPFLFGRLDEEDSRPLVGPEPPHELSRIMRRAWIDFTATGDPGWPRYDAEDRKTMVFDEHSRVERDPREPHRASWESASD</sequence>
<dbReference type="InterPro" id="IPR002018">
    <property type="entry name" value="CarbesteraseB"/>
</dbReference>
<comment type="caution">
    <text evidence="6">The sequence shown here is derived from an EMBL/GenBank/DDBJ whole genome shotgun (WGS) entry which is preliminary data.</text>
</comment>
<name>A0A9X2J3G2_9NOCA</name>
<gene>
    <name evidence="6" type="ORF">NDR86_36875</name>
</gene>
<dbReference type="PROSITE" id="PS00122">
    <property type="entry name" value="CARBOXYLESTERASE_B_1"/>
    <property type="match status" value="1"/>
</dbReference>
<dbReference type="InterPro" id="IPR029058">
    <property type="entry name" value="AB_hydrolase_fold"/>
</dbReference>
<evidence type="ECO:0000256" key="4">
    <source>
        <dbReference type="SAM" id="MobiDB-lite"/>
    </source>
</evidence>
<evidence type="ECO:0000256" key="3">
    <source>
        <dbReference type="RuleBase" id="RU361235"/>
    </source>
</evidence>